<dbReference type="InterPro" id="IPR043129">
    <property type="entry name" value="ATPase_NBD"/>
</dbReference>
<evidence type="ECO:0000256" key="1">
    <source>
        <dbReference type="ARBA" id="ARBA00007381"/>
    </source>
</evidence>
<keyword evidence="6" id="KW-0143">Chaperone</keyword>
<dbReference type="OrthoDB" id="9766019at2"/>
<dbReference type="PROSITE" id="PS00297">
    <property type="entry name" value="HSP70_1"/>
    <property type="match status" value="1"/>
</dbReference>
<comment type="caution">
    <text evidence="9">The sequence shown here is derived from an EMBL/GenBank/DDBJ whole genome shotgun (WGS) entry which is preliminary data.</text>
</comment>
<keyword evidence="4 7" id="KW-0067">ATP-binding</keyword>
<dbReference type="InterPro" id="IPR018181">
    <property type="entry name" value="Heat_shock_70_CS"/>
</dbReference>
<keyword evidence="3 7" id="KW-0547">Nucleotide-binding</keyword>
<dbReference type="Proteomes" id="UP000320209">
    <property type="component" value="Unassembled WGS sequence"/>
</dbReference>
<evidence type="ECO:0000313" key="9">
    <source>
        <dbReference type="EMBL" id="TQL69077.1"/>
    </source>
</evidence>
<dbReference type="GO" id="GO:0140662">
    <property type="term" value="F:ATP-dependent protein folding chaperone"/>
    <property type="evidence" value="ECO:0007669"/>
    <property type="project" value="InterPro"/>
</dbReference>
<proteinExistence type="inferred from homology"/>
<accession>A0A543A902</accession>
<dbReference type="PROSITE" id="PS00329">
    <property type="entry name" value="HSP70_2"/>
    <property type="match status" value="1"/>
</dbReference>
<evidence type="ECO:0000256" key="3">
    <source>
        <dbReference type="ARBA" id="ARBA00022741"/>
    </source>
</evidence>
<dbReference type="PRINTS" id="PR00301">
    <property type="entry name" value="HEATSHOCK70"/>
</dbReference>
<keyword evidence="10" id="KW-1185">Reference proteome</keyword>
<dbReference type="InterPro" id="IPR013126">
    <property type="entry name" value="Hsp_70_fam"/>
</dbReference>
<dbReference type="PROSITE" id="PS01036">
    <property type="entry name" value="HSP70_3"/>
    <property type="match status" value="1"/>
</dbReference>
<evidence type="ECO:0000256" key="5">
    <source>
        <dbReference type="ARBA" id="ARBA00023016"/>
    </source>
</evidence>
<dbReference type="Gene3D" id="3.90.640.10">
    <property type="entry name" value="Actin, Chain A, domain 4"/>
    <property type="match status" value="1"/>
</dbReference>
<dbReference type="InterPro" id="IPR029047">
    <property type="entry name" value="HSP70_peptide-bd_sf"/>
</dbReference>
<dbReference type="Gene3D" id="2.60.34.10">
    <property type="entry name" value="Substrate Binding Domain Of DNAk, Chain A, domain 1"/>
    <property type="match status" value="1"/>
</dbReference>
<evidence type="ECO:0000313" key="10">
    <source>
        <dbReference type="Proteomes" id="UP000320209"/>
    </source>
</evidence>
<dbReference type="AlphaFoldDB" id="A0A543A902"/>
<comment type="similarity">
    <text evidence="1 7">Belongs to the heat shock protein 70 family.</text>
</comment>
<evidence type="ECO:0000256" key="7">
    <source>
        <dbReference type="RuleBase" id="RU003322"/>
    </source>
</evidence>
<reference evidence="9 10" key="1">
    <citation type="submission" date="2019-06" db="EMBL/GenBank/DDBJ databases">
        <title>Sequencing the genomes of 1000 actinobacteria strains.</title>
        <authorList>
            <person name="Klenk H.-P."/>
        </authorList>
    </citation>
    <scope>NUCLEOTIDE SEQUENCE [LARGE SCALE GENOMIC DNA]</scope>
    <source>
        <strain evidence="9 10">DSM 25218</strain>
    </source>
</reference>
<evidence type="ECO:0000256" key="4">
    <source>
        <dbReference type="ARBA" id="ARBA00022840"/>
    </source>
</evidence>
<keyword evidence="2" id="KW-0597">Phosphoprotein</keyword>
<gene>
    <name evidence="9" type="ORF">FB381_2978</name>
</gene>
<dbReference type="SUPFAM" id="SSF100920">
    <property type="entry name" value="Heat shock protein 70kD (HSP70), peptide-binding domain"/>
    <property type="match status" value="1"/>
</dbReference>
<evidence type="ECO:0000256" key="8">
    <source>
        <dbReference type="SAM" id="MobiDB-lite"/>
    </source>
</evidence>
<dbReference type="FunFam" id="3.30.420.40:FF:000071">
    <property type="entry name" value="Molecular chaperone DnaK"/>
    <property type="match status" value="1"/>
</dbReference>
<dbReference type="GO" id="GO:0005524">
    <property type="term" value="F:ATP binding"/>
    <property type="evidence" value="ECO:0007669"/>
    <property type="project" value="UniProtKB-KW"/>
</dbReference>
<dbReference type="PANTHER" id="PTHR19375">
    <property type="entry name" value="HEAT SHOCK PROTEIN 70KDA"/>
    <property type="match status" value="1"/>
</dbReference>
<dbReference type="Gene3D" id="3.30.420.40">
    <property type="match status" value="2"/>
</dbReference>
<evidence type="ECO:0000256" key="2">
    <source>
        <dbReference type="ARBA" id="ARBA00022553"/>
    </source>
</evidence>
<dbReference type="Pfam" id="PF00012">
    <property type="entry name" value="HSP70"/>
    <property type="match status" value="2"/>
</dbReference>
<feature type="region of interest" description="Disordered" evidence="8">
    <location>
        <begin position="354"/>
        <end position="387"/>
    </location>
</feature>
<evidence type="ECO:0000256" key="6">
    <source>
        <dbReference type="ARBA" id="ARBA00023186"/>
    </source>
</evidence>
<organism evidence="9 10">
    <name type="scientific">Nocardioides albertanoniae</name>
    <dbReference type="NCBI Taxonomy" id="1175486"/>
    <lineage>
        <taxon>Bacteria</taxon>
        <taxon>Bacillati</taxon>
        <taxon>Actinomycetota</taxon>
        <taxon>Actinomycetes</taxon>
        <taxon>Propionibacteriales</taxon>
        <taxon>Nocardioidaceae</taxon>
        <taxon>Nocardioides</taxon>
    </lineage>
</organism>
<name>A0A543A902_9ACTN</name>
<sequence>MGRAIGIDLGTTFSATAVLESTGEPVILPSADGDATTPSVVLFQDFGSGDEPLVGAMAKHQAATAPLDVVQFVKRHMGDPHWRFDSSAGETYTAEEVSAIILKRLKQDAELALDTDVTDAVITVPAYFDDARRTATRQAGKIAGLNVLRVLNEPTAAALAYGLDETRDATVLVYDLGGGTFDVTLMRIQDTTFDVVATDGDRNLGGFDFDNALIQYVADELAEQGATGVLDDMDALALLRERAEMAKRTLTTVASTNVTVTIGGKPYRVKVSRTDFEKACRSLLNRTRELVEDVLDQGRIGWKQVDEVLLVGGSTRMPMIREMVTSLSGKKPATDINPDEAVALGAAIQAAIEQSTQPSGQGAAPDETRHPEQAPEQTFGPAPFSGRDVTVRDVTSQALGVIVLEDAEHDREANLVVIGRNTKVPAEESRQVRTTYDSQTQVEVRVTQGDDTDPAFVVEIGRSMLSLPPYPQGAPLRITYHYDVDQTVFVELEDLTANRSLGTFEVERVANLTAAQVELAEAKIRAITVN</sequence>
<keyword evidence="5" id="KW-0346">Stress response</keyword>
<dbReference type="SUPFAM" id="SSF53067">
    <property type="entry name" value="Actin-like ATPase domain"/>
    <property type="match status" value="2"/>
</dbReference>
<protein>
    <submittedName>
        <fullName evidence="9">Molecular chaperone DnaK</fullName>
    </submittedName>
</protein>
<dbReference type="FunFam" id="3.90.640.10:FF:000003">
    <property type="entry name" value="Molecular chaperone DnaK"/>
    <property type="match status" value="1"/>
</dbReference>
<dbReference type="EMBL" id="VFOV01000001">
    <property type="protein sequence ID" value="TQL69077.1"/>
    <property type="molecule type" value="Genomic_DNA"/>
</dbReference>